<accession>A0ABN2QXF1</accession>
<evidence type="ECO:0000313" key="2">
    <source>
        <dbReference type="EMBL" id="GAA1959904.1"/>
    </source>
</evidence>
<dbReference type="EMBL" id="BAAAQM010000006">
    <property type="protein sequence ID" value="GAA1959904.1"/>
    <property type="molecule type" value="Genomic_DNA"/>
</dbReference>
<dbReference type="Pfam" id="PF12680">
    <property type="entry name" value="SnoaL_2"/>
    <property type="match status" value="1"/>
</dbReference>
<name>A0ABN2QXF1_9ACTN</name>
<proteinExistence type="predicted"/>
<dbReference type="InterPro" id="IPR032710">
    <property type="entry name" value="NTF2-like_dom_sf"/>
</dbReference>
<dbReference type="SUPFAM" id="SSF54427">
    <property type="entry name" value="NTF2-like"/>
    <property type="match status" value="1"/>
</dbReference>
<reference evidence="2 3" key="1">
    <citation type="journal article" date="2019" name="Int. J. Syst. Evol. Microbiol.">
        <title>The Global Catalogue of Microorganisms (GCM) 10K type strain sequencing project: providing services to taxonomists for standard genome sequencing and annotation.</title>
        <authorList>
            <consortium name="The Broad Institute Genomics Platform"/>
            <consortium name="The Broad Institute Genome Sequencing Center for Infectious Disease"/>
            <person name="Wu L."/>
            <person name="Ma J."/>
        </authorList>
    </citation>
    <scope>NUCLEOTIDE SEQUENCE [LARGE SCALE GENOMIC DNA]</scope>
    <source>
        <strain evidence="2 3">JCM 16013</strain>
    </source>
</reference>
<dbReference type="RefSeq" id="WP_344656227.1">
    <property type="nucleotide sequence ID" value="NZ_BAAAQM010000006.1"/>
</dbReference>
<dbReference type="InterPro" id="IPR037401">
    <property type="entry name" value="SnoaL-like"/>
</dbReference>
<feature type="domain" description="SnoaL-like" evidence="1">
    <location>
        <begin position="10"/>
        <end position="112"/>
    </location>
</feature>
<sequence length="156" mass="17878">MVMDQLTIAHRFAAAFNVRDVEQVIEVFAPDIAYHDLFYGTYSGHADLRILFGRMYAEGARSQWTIRTATVSESRTVGEWSFEFTFSDRAARGAGRTLRYDGVSVFETRDGRCHTYREYFDRTETLFAAGFPAESVGRIVRRRPSVHVELPHAEAR</sequence>
<protein>
    <recommendedName>
        <fullName evidence="1">SnoaL-like domain-containing protein</fullName>
    </recommendedName>
</protein>
<comment type="caution">
    <text evidence="2">The sequence shown here is derived from an EMBL/GenBank/DDBJ whole genome shotgun (WGS) entry which is preliminary data.</text>
</comment>
<keyword evidence="3" id="KW-1185">Reference proteome</keyword>
<evidence type="ECO:0000259" key="1">
    <source>
        <dbReference type="Pfam" id="PF12680"/>
    </source>
</evidence>
<gene>
    <name evidence="2" type="ORF">GCM10009838_15340</name>
</gene>
<evidence type="ECO:0000313" key="3">
    <source>
        <dbReference type="Proteomes" id="UP001499854"/>
    </source>
</evidence>
<organism evidence="2 3">
    <name type="scientific">Catenulispora subtropica</name>
    <dbReference type="NCBI Taxonomy" id="450798"/>
    <lineage>
        <taxon>Bacteria</taxon>
        <taxon>Bacillati</taxon>
        <taxon>Actinomycetota</taxon>
        <taxon>Actinomycetes</taxon>
        <taxon>Catenulisporales</taxon>
        <taxon>Catenulisporaceae</taxon>
        <taxon>Catenulispora</taxon>
    </lineage>
</organism>
<dbReference type="Gene3D" id="3.10.450.50">
    <property type="match status" value="1"/>
</dbReference>
<dbReference type="Proteomes" id="UP001499854">
    <property type="component" value="Unassembled WGS sequence"/>
</dbReference>